<dbReference type="EMBL" id="ML986598">
    <property type="protein sequence ID" value="KAF2266497.1"/>
    <property type="molecule type" value="Genomic_DNA"/>
</dbReference>
<evidence type="ECO:0000256" key="1">
    <source>
        <dbReference type="ARBA" id="ARBA00022630"/>
    </source>
</evidence>
<keyword evidence="5" id="KW-1185">Reference proteome</keyword>
<proteinExistence type="predicted"/>
<gene>
    <name evidence="4" type="ORF">CC78DRAFT_148925</name>
</gene>
<evidence type="ECO:0000313" key="5">
    <source>
        <dbReference type="Proteomes" id="UP000800093"/>
    </source>
</evidence>
<dbReference type="Pfam" id="PF13738">
    <property type="entry name" value="Pyr_redox_3"/>
    <property type="match status" value="1"/>
</dbReference>
<reference evidence="5" key="1">
    <citation type="journal article" date="2020" name="Stud. Mycol.">
        <title>101 Dothideomycetes genomes: A test case for predicting lifestyles and emergence of pathogens.</title>
        <authorList>
            <person name="Haridas S."/>
            <person name="Albert R."/>
            <person name="Binder M."/>
            <person name="Bloem J."/>
            <person name="LaButti K."/>
            <person name="Salamov A."/>
            <person name="Andreopoulos B."/>
            <person name="Baker S."/>
            <person name="Barry K."/>
            <person name="Bills G."/>
            <person name="Bluhm B."/>
            <person name="Cannon C."/>
            <person name="Castanera R."/>
            <person name="Culley D."/>
            <person name="Daum C."/>
            <person name="Ezra D."/>
            <person name="Gonzalez J."/>
            <person name="Henrissat B."/>
            <person name="Kuo A."/>
            <person name="Liang C."/>
            <person name="Lipzen A."/>
            <person name="Lutzoni F."/>
            <person name="Magnuson J."/>
            <person name="Mondo S."/>
            <person name="Nolan M."/>
            <person name="Ohm R."/>
            <person name="Pangilinan J."/>
            <person name="Park H.-J."/>
            <person name="Ramirez L."/>
            <person name="Alfaro M."/>
            <person name="Sun H."/>
            <person name="Tritt A."/>
            <person name="Yoshinaga Y."/>
            <person name="Zwiers L.-H."/>
            <person name="Turgeon B."/>
            <person name="Goodwin S."/>
            <person name="Spatafora J."/>
            <person name="Crous P."/>
            <person name="Grigoriev I."/>
        </authorList>
    </citation>
    <scope>NUCLEOTIDE SEQUENCE [LARGE SCALE GENOMIC DNA]</scope>
    <source>
        <strain evidence="5">CBS 304.66</strain>
    </source>
</reference>
<keyword evidence="2" id="KW-0274">FAD</keyword>
<comment type="caution">
    <text evidence="4">The sequence shown here is derived from an EMBL/GenBank/DDBJ whole genome shotgun (WGS) entry which is preliminary data.</text>
</comment>
<sequence>MANDADLLIIGSGIYGIAALRTYLSLHPTHKVVMLEADSCPGGVWSTKRVYDAFWTQSPLGIFEFSDEPLKDVQTKDTYYLYFQARHFTKYLDEYLESHVYAGKTLKVRIELNSRVQKLWKETGEWHAQTTSNLYTAPKVIDASGQTSIPNTPNIPGADLFSGILIHHKDFGRTDISQKCRCCVVLGGGKSAADVAYGLAKAGLKVHWVIRKTGNGPAAFLPPESPISYYKNSNASFHTRFMSHLTASIYTPSTILTRLLHHTAIGRAILHLFWSRLQKKLSAAANYDREDGQANGFSNLRPDTKLFWQNDSSGINQRPDFFDTIAHKVQVYRQDIVSISTHAIHFANGTSIETDSIVYATGWSASTPYLSPESAYALGLSTDLTAETPSQAQKWHILEKSADASILTQFPILARPPPAYKPEQEQSPFRLYKAMIPIYDHSIAFLGKMAMSNHTYNAEVQALFAVAVLDGNAQLPSEAEMEKEVALVRAWQRRRYPAKGEAGNWFYFDIVPYTDALLEQLGLSSHRTTGVRDLLRPTEARHLRGLLNEYISKTSGAETNDTS</sequence>
<keyword evidence="3" id="KW-0560">Oxidoreductase</keyword>
<dbReference type="SUPFAM" id="SSF51905">
    <property type="entry name" value="FAD/NAD(P)-binding domain"/>
    <property type="match status" value="2"/>
</dbReference>
<dbReference type="InterPro" id="IPR050346">
    <property type="entry name" value="FMO-like"/>
</dbReference>
<name>A0A9P4KC26_9PLEO</name>
<dbReference type="InterPro" id="IPR000960">
    <property type="entry name" value="Flavin_mOase"/>
</dbReference>
<dbReference type="GO" id="GO:0050660">
    <property type="term" value="F:flavin adenine dinucleotide binding"/>
    <property type="evidence" value="ECO:0007669"/>
    <property type="project" value="InterPro"/>
</dbReference>
<protein>
    <submittedName>
        <fullName evidence="4">FAD/NAD(P)-binding domain-containing protein</fullName>
    </submittedName>
</protein>
<dbReference type="AlphaFoldDB" id="A0A9P4KC26"/>
<dbReference type="InterPro" id="IPR036188">
    <property type="entry name" value="FAD/NAD-bd_sf"/>
</dbReference>
<dbReference type="Gene3D" id="3.50.50.60">
    <property type="entry name" value="FAD/NAD(P)-binding domain"/>
    <property type="match status" value="2"/>
</dbReference>
<dbReference type="PANTHER" id="PTHR23023">
    <property type="entry name" value="DIMETHYLANILINE MONOOXYGENASE"/>
    <property type="match status" value="1"/>
</dbReference>
<dbReference type="GO" id="GO:0016491">
    <property type="term" value="F:oxidoreductase activity"/>
    <property type="evidence" value="ECO:0007669"/>
    <property type="project" value="UniProtKB-KW"/>
</dbReference>
<evidence type="ECO:0000256" key="2">
    <source>
        <dbReference type="ARBA" id="ARBA00022827"/>
    </source>
</evidence>
<evidence type="ECO:0000313" key="4">
    <source>
        <dbReference type="EMBL" id="KAF2266497.1"/>
    </source>
</evidence>
<dbReference type="PIRSF" id="PIRSF000332">
    <property type="entry name" value="FMO"/>
    <property type="match status" value="1"/>
</dbReference>
<keyword evidence="1" id="KW-0285">Flavoprotein</keyword>
<organism evidence="4 5">
    <name type="scientific">Lojkania enalia</name>
    <dbReference type="NCBI Taxonomy" id="147567"/>
    <lineage>
        <taxon>Eukaryota</taxon>
        <taxon>Fungi</taxon>
        <taxon>Dikarya</taxon>
        <taxon>Ascomycota</taxon>
        <taxon>Pezizomycotina</taxon>
        <taxon>Dothideomycetes</taxon>
        <taxon>Pleosporomycetidae</taxon>
        <taxon>Pleosporales</taxon>
        <taxon>Pleosporales incertae sedis</taxon>
        <taxon>Lojkania</taxon>
    </lineage>
</organism>
<dbReference type="Proteomes" id="UP000800093">
    <property type="component" value="Unassembled WGS sequence"/>
</dbReference>
<evidence type="ECO:0000256" key="3">
    <source>
        <dbReference type="ARBA" id="ARBA00023002"/>
    </source>
</evidence>
<accession>A0A9P4KC26</accession>
<dbReference type="GO" id="GO:0050661">
    <property type="term" value="F:NADP binding"/>
    <property type="evidence" value="ECO:0007669"/>
    <property type="project" value="InterPro"/>
</dbReference>
<dbReference type="OrthoDB" id="2915840at2759"/>